<evidence type="ECO:0000313" key="2">
    <source>
        <dbReference type="EMBL" id="MFG6448767.1"/>
    </source>
</evidence>
<keyword evidence="3" id="KW-1185">Reference proteome</keyword>
<dbReference type="EMBL" id="JBIGHZ010000004">
    <property type="protein sequence ID" value="MFG6448767.1"/>
    <property type="molecule type" value="Genomic_DNA"/>
</dbReference>
<reference evidence="2 3" key="1">
    <citation type="submission" date="2024-08" db="EMBL/GenBank/DDBJ databases">
        <authorList>
            <person name="Lu H."/>
        </authorList>
    </citation>
    <scope>NUCLEOTIDE SEQUENCE [LARGE SCALE GENOMIC DNA]</scope>
    <source>
        <strain evidence="2 3">BYS180W</strain>
    </source>
</reference>
<comment type="caution">
    <text evidence="2">The sequence shown here is derived from an EMBL/GenBank/DDBJ whole genome shotgun (WGS) entry which is preliminary data.</text>
</comment>
<proteinExistence type="predicted"/>
<feature type="region of interest" description="Disordered" evidence="1">
    <location>
        <begin position="35"/>
        <end position="57"/>
    </location>
</feature>
<evidence type="ECO:0000256" key="1">
    <source>
        <dbReference type="SAM" id="MobiDB-lite"/>
    </source>
</evidence>
<name>A0ABW7FWS2_9BURK</name>
<evidence type="ECO:0000313" key="3">
    <source>
        <dbReference type="Proteomes" id="UP001606099"/>
    </source>
</evidence>
<gene>
    <name evidence="2" type="ORF">ACG0Z6_11025</name>
</gene>
<dbReference type="Proteomes" id="UP001606099">
    <property type="component" value="Unassembled WGS sequence"/>
</dbReference>
<sequence>MKPSPKRNRHAGWALALVLLAWALAQLLPLPAPQQDSLAGASSASAVQPWAHPGQRR</sequence>
<protein>
    <submittedName>
        <fullName evidence="2">Uncharacterized protein</fullName>
    </submittedName>
</protein>
<dbReference type="RefSeq" id="WP_394461314.1">
    <property type="nucleotide sequence ID" value="NZ_JBIGHZ010000004.1"/>
</dbReference>
<organism evidence="2 3">
    <name type="scientific">Roseateles rivi</name>
    <dbReference type="NCBI Taxonomy" id="3299028"/>
    <lineage>
        <taxon>Bacteria</taxon>
        <taxon>Pseudomonadati</taxon>
        <taxon>Pseudomonadota</taxon>
        <taxon>Betaproteobacteria</taxon>
        <taxon>Burkholderiales</taxon>
        <taxon>Sphaerotilaceae</taxon>
        <taxon>Roseateles</taxon>
    </lineage>
</organism>
<accession>A0ABW7FWS2</accession>